<accession>A0AAQ3K5D2</accession>
<dbReference type="Pfam" id="PF08590">
    <property type="entry name" value="DUF1771"/>
    <property type="match status" value="1"/>
</dbReference>
<dbReference type="InterPro" id="IPR002625">
    <property type="entry name" value="Smr_dom"/>
</dbReference>
<reference evidence="3 4" key="1">
    <citation type="submission" date="2023-10" db="EMBL/GenBank/DDBJ databases">
        <title>Chromosome-scale genome assembly provides insights into flower coloration mechanisms of Canna indica.</title>
        <authorList>
            <person name="Li C."/>
        </authorList>
    </citation>
    <scope>NUCLEOTIDE SEQUENCE [LARGE SCALE GENOMIC DNA]</scope>
    <source>
        <tissue evidence="3">Flower</tissue>
    </source>
</reference>
<dbReference type="EMBL" id="CP136892">
    <property type="protein sequence ID" value="WOL01058.1"/>
    <property type="molecule type" value="Genomic_DNA"/>
</dbReference>
<evidence type="ECO:0000259" key="2">
    <source>
        <dbReference type="PROSITE" id="PS50828"/>
    </source>
</evidence>
<feature type="region of interest" description="Disordered" evidence="1">
    <location>
        <begin position="287"/>
        <end position="308"/>
    </location>
</feature>
<dbReference type="PANTHER" id="PTHR46651">
    <property type="entry name" value="POLYADENYLATE-BINDING PROTEIN-INTERACTING PROTEIN 7"/>
    <property type="match status" value="1"/>
</dbReference>
<dbReference type="CDD" id="cd14371">
    <property type="entry name" value="CUE_CID7_like"/>
    <property type="match status" value="1"/>
</dbReference>
<sequence length="550" mass="60291">MNSTNKVLSNSKDTKSGSWNKVTALNPNAAEFVPSSLKYTYETTKISDATNLDLHGSSRKVVLDRPESNNSNNSDDEVHQYWRQRLPDDITPDFEVIGEELHEPEHLTLAGLSIHDSVEQSEISGSMTSPMLDMQRDLSSNIGNVSMNGKMGYPGSLYGNEQSSISSMTSMSDLWGKPFVNGEDQEGHYYNGDYSAGILDDNMFLDSSVTNPIEFLSSQFPGFAAQSLADVYYGNECDLNLTIEILTQLELQVDNGFEQNLESKSLPAPNLSPLDFPALPVADTQNGLSKYGGDIQHGSSAHRSPGISRGEINFASTVKKLASQDSGHWKYDRNGSVDGSAGSSRSSQLLGSSYNGSSKIAYGDKWNSSAAVRSSPAWLETGEAVANVYSESREEARDLARLRNACFEQARQAYLIGNKALAKELSFKGQLYNMHMKAAHEKAKEAIYRKRNPVSSKIQGYGGEQDPLIDLHGLHVTEAIQVLNHELRALKNTARATGQRLRVMICVGTGHHTRGSRTPARLPVAVEQFLLEEGLHFTQPQPGLLSVVIY</sequence>
<dbReference type="SMART" id="SM01162">
    <property type="entry name" value="DUF1771"/>
    <property type="match status" value="1"/>
</dbReference>
<dbReference type="InterPro" id="IPR041806">
    <property type="entry name" value="CID5/6/7_CUE"/>
</dbReference>
<dbReference type="InterPro" id="IPR036063">
    <property type="entry name" value="Smr_dom_sf"/>
</dbReference>
<dbReference type="PANTHER" id="PTHR46651:SF1">
    <property type="entry name" value="SMALL MUTS RELATED FAMILY PROTEIN"/>
    <property type="match status" value="1"/>
</dbReference>
<evidence type="ECO:0000256" key="1">
    <source>
        <dbReference type="SAM" id="MobiDB-lite"/>
    </source>
</evidence>
<proteinExistence type="predicted"/>
<evidence type="ECO:0000313" key="3">
    <source>
        <dbReference type="EMBL" id="WOL01058.1"/>
    </source>
</evidence>
<dbReference type="InterPro" id="IPR013899">
    <property type="entry name" value="DUF1771"/>
</dbReference>
<keyword evidence="4" id="KW-1185">Reference proteome</keyword>
<feature type="region of interest" description="Disordered" evidence="1">
    <location>
        <begin position="1"/>
        <end position="21"/>
    </location>
</feature>
<dbReference type="SUPFAM" id="SSF160443">
    <property type="entry name" value="SMR domain-like"/>
    <property type="match status" value="1"/>
</dbReference>
<organism evidence="3 4">
    <name type="scientific">Canna indica</name>
    <name type="common">Indian-shot</name>
    <dbReference type="NCBI Taxonomy" id="4628"/>
    <lineage>
        <taxon>Eukaryota</taxon>
        <taxon>Viridiplantae</taxon>
        <taxon>Streptophyta</taxon>
        <taxon>Embryophyta</taxon>
        <taxon>Tracheophyta</taxon>
        <taxon>Spermatophyta</taxon>
        <taxon>Magnoliopsida</taxon>
        <taxon>Liliopsida</taxon>
        <taxon>Zingiberales</taxon>
        <taxon>Cannaceae</taxon>
        <taxon>Canna</taxon>
    </lineage>
</organism>
<dbReference type="InterPro" id="IPR009818">
    <property type="entry name" value="PAM2_motif"/>
</dbReference>
<protein>
    <submittedName>
        <fullName evidence="3">Polyadenylate-binding protein-interacting protein 7-like isoform X1</fullName>
    </submittedName>
</protein>
<dbReference type="InterPro" id="IPR053242">
    <property type="entry name" value="PAM2-like_domain"/>
</dbReference>
<dbReference type="AlphaFoldDB" id="A0AAQ3K5D2"/>
<gene>
    <name evidence="3" type="ORF">Cni_G09771</name>
</gene>
<dbReference type="PROSITE" id="PS50828">
    <property type="entry name" value="SMR"/>
    <property type="match status" value="1"/>
</dbReference>
<dbReference type="Gene3D" id="3.30.1370.110">
    <property type="match status" value="1"/>
</dbReference>
<dbReference type="Pfam" id="PF07145">
    <property type="entry name" value="PAM2"/>
    <property type="match status" value="1"/>
</dbReference>
<name>A0AAQ3K5D2_9LILI</name>
<dbReference type="SMART" id="SM00463">
    <property type="entry name" value="SMR"/>
    <property type="match status" value="1"/>
</dbReference>
<dbReference type="Proteomes" id="UP001327560">
    <property type="component" value="Chromosome 3"/>
</dbReference>
<evidence type="ECO:0000313" key="4">
    <source>
        <dbReference type="Proteomes" id="UP001327560"/>
    </source>
</evidence>
<feature type="domain" description="Smr" evidence="2">
    <location>
        <begin position="469"/>
        <end position="550"/>
    </location>
</feature>